<accession>A0A0F9MII9</accession>
<sequence length="131" mass="14395">MSNLGGRLQVLPDLAEIARQEGVRLSIEIDGPRGTVVIKDSRGGQTWVDSYRYLDAMTTEKHGSGSVLAGKLWASMCKSRGHVPRPVPGYLKRTPVSPTDESESTFALAERVEDTVEIGRRELKSLGWSLK</sequence>
<reference evidence="2" key="1">
    <citation type="journal article" date="2015" name="Nature">
        <title>Complex archaea that bridge the gap between prokaryotes and eukaryotes.</title>
        <authorList>
            <person name="Spang A."/>
            <person name="Saw J.H."/>
            <person name="Jorgensen S.L."/>
            <person name="Zaremba-Niedzwiedzka K."/>
            <person name="Martijn J."/>
            <person name="Lind A.E."/>
            <person name="van Eijk R."/>
            <person name="Schleper C."/>
            <person name="Guy L."/>
            <person name="Ettema T.J."/>
        </authorList>
    </citation>
    <scope>NUCLEOTIDE SEQUENCE</scope>
</reference>
<dbReference type="EMBL" id="LAZR01008796">
    <property type="protein sequence ID" value="KKM76530.1"/>
    <property type="molecule type" value="Genomic_DNA"/>
</dbReference>
<evidence type="ECO:0000256" key="1">
    <source>
        <dbReference type="SAM" id="MobiDB-lite"/>
    </source>
</evidence>
<evidence type="ECO:0000313" key="2">
    <source>
        <dbReference type="EMBL" id="KKM76530.1"/>
    </source>
</evidence>
<protein>
    <submittedName>
        <fullName evidence="2">Uncharacterized protein</fullName>
    </submittedName>
</protein>
<gene>
    <name evidence="2" type="ORF">LCGC14_1379230</name>
</gene>
<organism evidence="2">
    <name type="scientific">marine sediment metagenome</name>
    <dbReference type="NCBI Taxonomy" id="412755"/>
    <lineage>
        <taxon>unclassified sequences</taxon>
        <taxon>metagenomes</taxon>
        <taxon>ecological metagenomes</taxon>
    </lineage>
</organism>
<feature type="region of interest" description="Disordered" evidence="1">
    <location>
        <begin position="84"/>
        <end position="107"/>
    </location>
</feature>
<name>A0A0F9MII9_9ZZZZ</name>
<comment type="caution">
    <text evidence="2">The sequence shown here is derived from an EMBL/GenBank/DDBJ whole genome shotgun (WGS) entry which is preliminary data.</text>
</comment>
<proteinExistence type="predicted"/>
<dbReference type="AlphaFoldDB" id="A0A0F9MII9"/>